<dbReference type="EMBL" id="RCYR01000001">
    <property type="protein sequence ID" value="RYS82233.1"/>
    <property type="molecule type" value="Genomic_DNA"/>
</dbReference>
<evidence type="ECO:0000313" key="10">
    <source>
        <dbReference type="Proteomes" id="UP000095787"/>
    </source>
</evidence>
<evidence type="ECO:0000256" key="5">
    <source>
        <dbReference type="SAM" id="Phobius"/>
    </source>
</evidence>
<evidence type="ECO:0000259" key="7">
    <source>
        <dbReference type="PROSITE" id="PS50847"/>
    </source>
</evidence>
<keyword evidence="1" id="KW-0134">Cell wall</keyword>
<evidence type="ECO:0000313" key="11">
    <source>
        <dbReference type="Proteomes" id="UP000292665"/>
    </source>
</evidence>
<dbReference type="NCBIfam" id="TIGR04226">
    <property type="entry name" value="RrgB_K2N_iso_D2"/>
    <property type="match status" value="1"/>
</dbReference>
<evidence type="ECO:0000313" key="8">
    <source>
        <dbReference type="EMBL" id="CUN83203.1"/>
    </source>
</evidence>
<dbReference type="NCBIfam" id="TIGR01167">
    <property type="entry name" value="LPXTG_anchor"/>
    <property type="match status" value="1"/>
</dbReference>
<feature type="domain" description="Gram-positive cocci surface proteins LPxTG" evidence="7">
    <location>
        <begin position="500"/>
        <end position="535"/>
    </location>
</feature>
<dbReference type="Gene3D" id="2.60.40.10">
    <property type="entry name" value="Immunoglobulins"/>
    <property type="match status" value="2"/>
</dbReference>
<dbReference type="Proteomes" id="UP000095787">
    <property type="component" value="Unassembled WGS sequence"/>
</dbReference>
<dbReference type="NCBIfam" id="NF033902">
    <property type="entry name" value="iso_D2_wall_anc"/>
    <property type="match status" value="1"/>
</dbReference>
<keyword evidence="5" id="KW-1133">Transmembrane helix</keyword>
<dbReference type="InterPro" id="IPR048052">
    <property type="entry name" value="FM1-like"/>
</dbReference>
<proteinExistence type="predicted"/>
<evidence type="ECO:0000313" key="9">
    <source>
        <dbReference type="EMBL" id="RYS82233.1"/>
    </source>
</evidence>
<dbReference type="Gene3D" id="2.60.40.740">
    <property type="match status" value="1"/>
</dbReference>
<gene>
    <name evidence="9" type="ORF">EAI93_00560</name>
    <name evidence="8" type="ORF">ERS852456_00926</name>
</gene>
<dbReference type="Pfam" id="PF17802">
    <property type="entry name" value="SpaA"/>
    <property type="match status" value="1"/>
</dbReference>
<evidence type="ECO:0000256" key="6">
    <source>
        <dbReference type="SAM" id="SignalP"/>
    </source>
</evidence>
<organism evidence="8 10">
    <name type="scientific">[Ruminococcus] torques</name>
    <dbReference type="NCBI Taxonomy" id="33039"/>
    <lineage>
        <taxon>Bacteria</taxon>
        <taxon>Bacillati</taxon>
        <taxon>Bacillota</taxon>
        <taxon>Clostridia</taxon>
        <taxon>Lachnospirales</taxon>
        <taxon>Lachnospiraceae</taxon>
        <taxon>Mediterraneibacter</taxon>
    </lineage>
</organism>
<dbReference type="InterPro" id="IPR032364">
    <property type="entry name" value="GramPos_pilinD1_N"/>
</dbReference>
<dbReference type="RefSeq" id="WP_009319834.1">
    <property type="nucleotide sequence ID" value="NZ_CYZO01000009.1"/>
</dbReference>
<feature type="signal peptide" evidence="6">
    <location>
        <begin position="1"/>
        <end position="27"/>
    </location>
</feature>
<sequence length="535" mass="58419">MGKILKYMTTIALAAVMLFGTMTTAFAVENSGQVVGNDQKGSITIHKYKMPDAENAFESNTENGGIEMDSLPETAEPLANVKFQVTKMEQDQAGKWNETTISRTVVTNESGEAVLEDLPLGRYKVEELGLDSSDGSDAVLPNEKDDAMVGKAFYVDVPMTQADGQTLNYNVHVYPKNEVLSIEKDVTYAGNKHDSFDMQENQTWIIHTAIPGNIALTNDNGSYDTAKLYKVTDKIDSQLTYKGNIVVKAVDKDYKTVIDELEKDTDYSVEEPAEGNENTLIISLTDAGKIKLKKAINNPDAQAAFLQIRFDTMINKTAKTGEAIYNDADLKFTTAKGTAVDVSVPENERPEVHTGKIAIKKVGEKADGTPLKDVEFMIFDSTEKAQAAVKLLQNNKAGEITGALKVYDPNQKEFTTVVKTNDKGVAEFRGLAYYTNKANEENKVQGDDAATGAKKYYLVETKTVKGYQLPSKYFEVTVNRDSSTATVPSDTIINTKPSKLPAAGGNGTIIFTAVGLTVMAAAGIIIFMSRKKKDR</sequence>
<keyword evidence="5" id="KW-0812">Transmembrane</keyword>
<dbReference type="InterPro" id="IPR041033">
    <property type="entry name" value="SpaA_PFL_dom_1"/>
</dbReference>
<feature type="transmembrane region" description="Helical" evidence="5">
    <location>
        <begin position="509"/>
        <end position="528"/>
    </location>
</feature>
<keyword evidence="3 6" id="KW-0732">Signal</keyword>
<keyword evidence="5" id="KW-0472">Membrane</keyword>
<evidence type="ECO:0000256" key="2">
    <source>
        <dbReference type="ARBA" id="ARBA00022525"/>
    </source>
</evidence>
<reference evidence="9 11" key="2">
    <citation type="journal article" date="2019" name="Science, e1252229">
        <title>Invertible promoters mediate bacterial phase variation, antibiotic resistance, and host adaptation in the gut.</title>
        <authorList>
            <person name="Jiang X."/>
            <person name="Hall A.B."/>
            <person name="Arthur T.D."/>
            <person name="Plichta D.R."/>
            <person name="Covington C.T."/>
            <person name="Poyet M."/>
            <person name="Crothers J."/>
            <person name="Moses P.L."/>
            <person name="Tolonen A.C."/>
            <person name="Vlamakis H."/>
            <person name="Alm E.J."/>
            <person name="Xavier R.J."/>
        </authorList>
    </citation>
    <scope>NUCLEOTIDE SEQUENCE [LARGE SCALE GENOMIC DNA]</scope>
    <source>
        <strain evidence="11">aa_0143</strain>
        <strain evidence="9">Aa_0143</strain>
    </source>
</reference>
<evidence type="ECO:0000256" key="1">
    <source>
        <dbReference type="ARBA" id="ARBA00022512"/>
    </source>
</evidence>
<dbReference type="PROSITE" id="PS50847">
    <property type="entry name" value="GRAM_POS_ANCHORING"/>
    <property type="match status" value="1"/>
</dbReference>
<name>A0A174A4W5_9FIRM</name>
<evidence type="ECO:0000256" key="4">
    <source>
        <dbReference type="ARBA" id="ARBA00023088"/>
    </source>
</evidence>
<reference evidence="8 10" key="1">
    <citation type="submission" date="2015-09" db="EMBL/GenBank/DDBJ databases">
        <authorList>
            <consortium name="Pathogen Informatics"/>
        </authorList>
    </citation>
    <scope>NUCLEOTIDE SEQUENCE [LARGE SCALE GENOMIC DNA]</scope>
    <source>
        <strain evidence="8 10">2789STDY5834841</strain>
    </source>
</reference>
<dbReference type="Proteomes" id="UP000292665">
    <property type="component" value="Unassembled WGS sequence"/>
</dbReference>
<feature type="chain" id="PRO_5044549798" evidence="6">
    <location>
        <begin position="28"/>
        <end position="535"/>
    </location>
</feature>
<keyword evidence="4" id="KW-0572">Peptidoglycan-anchor</keyword>
<dbReference type="Pfam" id="PF16555">
    <property type="entry name" value="GramPos_pilinD1"/>
    <property type="match status" value="1"/>
</dbReference>
<dbReference type="AlphaFoldDB" id="A0A174A4W5"/>
<accession>A0A174A4W5</accession>
<protein>
    <submittedName>
        <fullName evidence="8">Fimbrial subunit type 1</fullName>
    </submittedName>
    <submittedName>
        <fullName evidence="9">Isopeptide-forming domain-containing fimbrial protein</fullName>
    </submittedName>
</protein>
<dbReference type="EMBL" id="CYZO01000009">
    <property type="protein sequence ID" value="CUN83203.1"/>
    <property type="molecule type" value="Genomic_DNA"/>
</dbReference>
<dbReference type="InterPro" id="IPR013783">
    <property type="entry name" value="Ig-like_fold"/>
</dbReference>
<evidence type="ECO:0000256" key="3">
    <source>
        <dbReference type="ARBA" id="ARBA00022729"/>
    </source>
</evidence>
<dbReference type="InterPro" id="IPR019931">
    <property type="entry name" value="LPXTG_anchor"/>
</dbReference>
<dbReference type="InterPro" id="IPR026466">
    <property type="entry name" value="Fim_isopep_form_D2_dom"/>
</dbReference>
<dbReference type="Pfam" id="PF00746">
    <property type="entry name" value="Gram_pos_anchor"/>
    <property type="match status" value="1"/>
</dbReference>
<keyword evidence="2" id="KW-0964">Secreted</keyword>